<gene>
    <name evidence="1" type="ORF">ACFS29_17170</name>
</gene>
<reference evidence="2" key="1">
    <citation type="journal article" date="2019" name="Int. J. Syst. Evol. Microbiol.">
        <title>The Global Catalogue of Microorganisms (GCM) 10K type strain sequencing project: providing services to taxonomists for standard genome sequencing and annotation.</title>
        <authorList>
            <consortium name="The Broad Institute Genomics Platform"/>
            <consortium name="The Broad Institute Genome Sequencing Center for Infectious Disease"/>
            <person name="Wu L."/>
            <person name="Ma J."/>
        </authorList>
    </citation>
    <scope>NUCLEOTIDE SEQUENCE [LARGE SCALE GENOMIC DNA]</scope>
    <source>
        <strain evidence="2">KCTC 32514</strain>
    </source>
</reference>
<comment type="caution">
    <text evidence="1">The sequence shown here is derived from an EMBL/GenBank/DDBJ whole genome shotgun (WGS) entry which is preliminary data.</text>
</comment>
<accession>A0ABW5ZZE3</accession>
<sequence>MLNCKNKNTLPDPLEAGWNNDAVCEVVEENDNVRVLKCTFEPGVGHEKHYHNPHYGYTVAGSKFKIKDTTGTREVNVPTGYSFSKDEISTHEVLNIGDSTAVFLIVEYK</sequence>
<dbReference type="EMBL" id="JBHUOS010000014">
    <property type="protein sequence ID" value="MFD2917388.1"/>
    <property type="molecule type" value="Genomic_DNA"/>
</dbReference>
<proteinExistence type="predicted"/>
<dbReference type="InterPro" id="IPR011051">
    <property type="entry name" value="RmlC_Cupin_sf"/>
</dbReference>
<dbReference type="Proteomes" id="UP001597548">
    <property type="component" value="Unassembled WGS sequence"/>
</dbReference>
<dbReference type="InterPro" id="IPR014710">
    <property type="entry name" value="RmlC-like_jellyroll"/>
</dbReference>
<dbReference type="RefSeq" id="WP_241738340.1">
    <property type="nucleotide sequence ID" value="NZ_JADILU010000006.1"/>
</dbReference>
<organism evidence="1 2">
    <name type="scientific">Psychroserpens luteus</name>
    <dbReference type="NCBI Taxonomy" id="1434066"/>
    <lineage>
        <taxon>Bacteria</taxon>
        <taxon>Pseudomonadati</taxon>
        <taxon>Bacteroidota</taxon>
        <taxon>Flavobacteriia</taxon>
        <taxon>Flavobacteriales</taxon>
        <taxon>Flavobacteriaceae</taxon>
        <taxon>Psychroserpens</taxon>
    </lineage>
</organism>
<keyword evidence="2" id="KW-1185">Reference proteome</keyword>
<evidence type="ECO:0000313" key="1">
    <source>
        <dbReference type="EMBL" id="MFD2917388.1"/>
    </source>
</evidence>
<protein>
    <submittedName>
        <fullName evidence="1">Cupin domain-containing protein</fullName>
    </submittedName>
</protein>
<name>A0ABW5ZZE3_9FLAO</name>
<dbReference type="Gene3D" id="2.60.120.10">
    <property type="entry name" value="Jelly Rolls"/>
    <property type="match status" value="1"/>
</dbReference>
<dbReference type="SUPFAM" id="SSF51182">
    <property type="entry name" value="RmlC-like cupins"/>
    <property type="match status" value="1"/>
</dbReference>
<evidence type="ECO:0000313" key="2">
    <source>
        <dbReference type="Proteomes" id="UP001597548"/>
    </source>
</evidence>